<feature type="compositionally biased region" description="Low complexity" evidence="4">
    <location>
        <begin position="74"/>
        <end position="100"/>
    </location>
</feature>
<dbReference type="OrthoDB" id="2507647at2759"/>
<feature type="compositionally biased region" description="Low complexity" evidence="4">
    <location>
        <begin position="457"/>
        <end position="478"/>
    </location>
</feature>
<feature type="compositionally biased region" description="Polar residues" evidence="4">
    <location>
        <begin position="1"/>
        <end position="12"/>
    </location>
</feature>
<evidence type="ECO:0000313" key="6">
    <source>
        <dbReference type="Proteomes" id="UP000193467"/>
    </source>
</evidence>
<dbReference type="GO" id="GO:0008270">
    <property type="term" value="F:zinc ion binding"/>
    <property type="evidence" value="ECO:0007669"/>
    <property type="project" value="UniProtKB-KW"/>
</dbReference>
<accession>A0A1Y2EQ07</accession>
<dbReference type="Proteomes" id="UP000193467">
    <property type="component" value="Unassembled WGS sequence"/>
</dbReference>
<feature type="region of interest" description="Disordered" evidence="4">
    <location>
        <begin position="398"/>
        <end position="495"/>
    </location>
</feature>
<evidence type="ECO:0008006" key="7">
    <source>
        <dbReference type="Google" id="ProtNLM"/>
    </source>
</evidence>
<evidence type="ECO:0000256" key="4">
    <source>
        <dbReference type="SAM" id="MobiDB-lite"/>
    </source>
</evidence>
<dbReference type="AlphaFoldDB" id="A0A1Y2EQ07"/>
<organism evidence="5 6">
    <name type="scientific">Leucosporidium creatinivorum</name>
    <dbReference type="NCBI Taxonomy" id="106004"/>
    <lineage>
        <taxon>Eukaryota</taxon>
        <taxon>Fungi</taxon>
        <taxon>Dikarya</taxon>
        <taxon>Basidiomycota</taxon>
        <taxon>Pucciniomycotina</taxon>
        <taxon>Microbotryomycetes</taxon>
        <taxon>Leucosporidiales</taxon>
        <taxon>Leucosporidium</taxon>
    </lineage>
</organism>
<keyword evidence="2" id="KW-0863">Zinc-finger</keyword>
<feature type="compositionally biased region" description="Low complexity" evidence="4">
    <location>
        <begin position="138"/>
        <end position="159"/>
    </location>
</feature>
<feature type="compositionally biased region" description="Polar residues" evidence="4">
    <location>
        <begin position="32"/>
        <end position="61"/>
    </location>
</feature>
<name>A0A1Y2EQ07_9BASI</name>
<sequence>MSTLSRQASTTPALDVGSAGPSVPRAARRAGASTSNARAGPSNPTTTNSNVIDLTSSSPPTSHRALAGPSTSNGLRLPAPAPAPRRGGLRARAAGPSGSGTRVAAEVIELSSDEEDAVVLDDDSDGEIVVAGGRAGPSRLRANGSAASSNSSSRVQSAAARDRYRAGQDRMVAEARNAAQIRRDERLAAQVEDDEYWRAVGFQDGYAAGGSGAAPNYGGGGGTLGLAALLGMAGSGVAGGVGGSWLHHYGSALLGYVGDGVPVPGGLQGLYGGGGAGNSGWGGAERVKKGKKYGVRMSHPQKIEEGFTRDILELPDPDDPPPPPAKRKKGSKTTSNSNAEPELLEPVCSSCLEPLLLAQSGSQRPWALRCGHVVCGGCIGSARKRVEEVKRKEREIVLGSDDEMDVGGGRGGGESDGELKYVGDSSSEDDAEEEEDDTAITGRRRPRRATNSKAKTKNSSSRAKPTPASATKPTAASKGKAKSLPTDVDSSWTTCPIVSCAGDKTDLGKEVGEGAVEGAWELFV</sequence>
<evidence type="ECO:0000256" key="2">
    <source>
        <dbReference type="ARBA" id="ARBA00022771"/>
    </source>
</evidence>
<proteinExistence type="predicted"/>
<dbReference type="STRING" id="106004.A0A1Y2EQ07"/>
<feature type="region of interest" description="Disordered" evidence="4">
    <location>
        <begin position="134"/>
        <end position="166"/>
    </location>
</feature>
<dbReference type="InParanoid" id="A0A1Y2EQ07"/>
<dbReference type="EMBL" id="MCGR01000045">
    <property type="protein sequence ID" value="ORY73618.1"/>
    <property type="molecule type" value="Genomic_DNA"/>
</dbReference>
<keyword evidence="3" id="KW-0862">Zinc</keyword>
<feature type="compositionally biased region" description="Acidic residues" evidence="4">
    <location>
        <begin position="426"/>
        <end position="438"/>
    </location>
</feature>
<dbReference type="PROSITE" id="PS00518">
    <property type="entry name" value="ZF_RING_1"/>
    <property type="match status" value="1"/>
</dbReference>
<evidence type="ECO:0000256" key="3">
    <source>
        <dbReference type="ARBA" id="ARBA00022833"/>
    </source>
</evidence>
<feature type="compositionally biased region" description="Basic residues" evidence="4">
    <location>
        <begin position="442"/>
        <end position="456"/>
    </location>
</feature>
<evidence type="ECO:0000313" key="5">
    <source>
        <dbReference type="EMBL" id="ORY73618.1"/>
    </source>
</evidence>
<dbReference type="InterPro" id="IPR017907">
    <property type="entry name" value="Znf_RING_CS"/>
</dbReference>
<evidence type="ECO:0000256" key="1">
    <source>
        <dbReference type="ARBA" id="ARBA00022723"/>
    </source>
</evidence>
<gene>
    <name evidence="5" type="ORF">BCR35DRAFT_333627</name>
</gene>
<feature type="region of interest" description="Disordered" evidence="4">
    <location>
        <begin position="306"/>
        <end position="341"/>
    </location>
</feature>
<reference evidence="5 6" key="1">
    <citation type="submission" date="2016-07" db="EMBL/GenBank/DDBJ databases">
        <title>Pervasive Adenine N6-methylation of Active Genes in Fungi.</title>
        <authorList>
            <consortium name="DOE Joint Genome Institute"/>
            <person name="Mondo S.J."/>
            <person name="Dannebaum R.O."/>
            <person name="Kuo R.C."/>
            <person name="Labutti K."/>
            <person name="Haridas S."/>
            <person name="Kuo A."/>
            <person name="Salamov A."/>
            <person name="Ahrendt S.R."/>
            <person name="Lipzen A."/>
            <person name="Sullivan W."/>
            <person name="Andreopoulos W.B."/>
            <person name="Clum A."/>
            <person name="Lindquist E."/>
            <person name="Daum C."/>
            <person name="Ramamoorthy G.K."/>
            <person name="Gryganskyi A."/>
            <person name="Culley D."/>
            <person name="Magnuson J.K."/>
            <person name="James T.Y."/>
            <person name="O'Malley M.A."/>
            <person name="Stajich J.E."/>
            <person name="Spatafora J.W."/>
            <person name="Visel A."/>
            <person name="Grigoriev I.V."/>
        </authorList>
    </citation>
    <scope>NUCLEOTIDE SEQUENCE [LARGE SCALE GENOMIC DNA]</scope>
    <source>
        <strain evidence="5 6">62-1032</strain>
    </source>
</reference>
<protein>
    <recommendedName>
        <fullName evidence="7">RING-type domain-containing protein</fullName>
    </recommendedName>
</protein>
<keyword evidence="6" id="KW-1185">Reference proteome</keyword>
<comment type="caution">
    <text evidence="5">The sequence shown here is derived from an EMBL/GenBank/DDBJ whole genome shotgun (WGS) entry which is preliminary data.</text>
</comment>
<keyword evidence="1" id="KW-0479">Metal-binding</keyword>
<feature type="region of interest" description="Disordered" evidence="4">
    <location>
        <begin position="1"/>
        <end position="101"/>
    </location>
</feature>